<reference evidence="9" key="1">
    <citation type="journal article" date="2004" name="J. Bacteriol.">
        <title>An evolutionary hot spot: the pNGR234b replicon of Rhizobium sp. strain NGR234.</title>
        <authorList>
            <person name="Streit W.R."/>
            <person name="Schmitz R.A."/>
            <person name="Perret X."/>
            <person name="Staehelin C."/>
            <person name="Deakin W.J."/>
            <person name="Raasch C."/>
            <person name="Liesegang H."/>
            <person name="Broughton W.J."/>
        </authorList>
    </citation>
    <scope>NUCLEOTIDE SEQUENCE [LARGE SCALE GENOMIC DNA]</scope>
    <source>
        <strain evidence="9">NBRC 101917 / NGR234</strain>
    </source>
</reference>
<feature type="transmembrane region" description="Helical" evidence="6">
    <location>
        <begin position="382"/>
        <end position="399"/>
    </location>
</feature>
<protein>
    <recommendedName>
        <fullName evidence="7">O-antigen ligase-related domain-containing protein</fullName>
    </recommendedName>
</protein>
<dbReference type="Pfam" id="PF04932">
    <property type="entry name" value="Wzy_C"/>
    <property type="match status" value="1"/>
</dbReference>
<feature type="transmembrane region" description="Helical" evidence="6">
    <location>
        <begin position="112"/>
        <end position="131"/>
    </location>
</feature>
<evidence type="ECO:0000256" key="2">
    <source>
        <dbReference type="ARBA" id="ARBA00022692"/>
    </source>
</evidence>
<reference evidence="8 9" key="2">
    <citation type="journal article" date="2009" name="Appl. Environ. Microbiol.">
        <title>Rhizobium sp. strain NGR234 possesses a remarkable number of secretion systems.</title>
        <authorList>
            <person name="Schmeisser C."/>
            <person name="Liesegang H."/>
            <person name="Krysciak D."/>
            <person name="Bakkou N."/>
            <person name="Le Quere A."/>
            <person name="Wollherr A."/>
            <person name="Heinemeyer I."/>
            <person name="Morgenstern B."/>
            <person name="Pommerening-Roeser A."/>
            <person name="Flores M."/>
            <person name="Palacios R."/>
            <person name="Brenner S."/>
            <person name="Gottschalk G."/>
            <person name="Schmitz R.A."/>
            <person name="Broughton W.J."/>
            <person name="Perret X."/>
            <person name="Strittmatter A.W."/>
            <person name="Streit W.R."/>
        </authorList>
    </citation>
    <scope>NUCLEOTIDE SEQUENCE [LARGE SCALE GENOMIC DNA]</scope>
    <source>
        <strain evidence="9">NBRC 101917 / NGR234</strain>
    </source>
</reference>
<feature type="region of interest" description="Disordered" evidence="5">
    <location>
        <begin position="1"/>
        <end position="26"/>
    </location>
</feature>
<feature type="transmembrane region" description="Helical" evidence="6">
    <location>
        <begin position="143"/>
        <end position="167"/>
    </location>
</feature>
<evidence type="ECO:0000313" key="9">
    <source>
        <dbReference type="Proteomes" id="UP000001054"/>
    </source>
</evidence>
<dbReference type="KEGG" id="rhi:NGR_b12100"/>
<evidence type="ECO:0000259" key="7">
    <source>
        <dbReference type="Pfam" id="PF04932"/>
    </source>
</evidence>
<feature type="transmembrane region" description="Helical" evidence="6">
    <location>
        <begin position="187"/>
        <end position="206"/>
    </location>
</feature>
<sequence>MRREATVSGIGKTTTPHIHSDSHPRTTPLPAIERAVLYTGVFLAPYATLRFSELFFTLSDFFFCLSLSLLFLTGRIWSNPLGKATPFWLIAFTLLFVGLMIGSLLHSSPERGLIVTAQYLFAYVFLMFILIRDEPKVAYRLAIIFLVSMVLLDLHGIITFYAVGYVPGEGKGVVTGGRRLATLLRNPNLAAAMNALTLPIPLYLWATGRIKSYVALPIIAVFIATVILTSSNSGLFVTLICLTVFTTFLLTPKLILRLALAMCILVAVVAGFGSKDLLPKTFQTRVLGALSSGDISEAGTFVSRAALIEEALQIISDEQIALVGLGADQFRERSVQTTPVHNLYLLLWVEGGLLALLGWIMFSAVGILHALTLRRAGGDKRALAAMMTTIAVFLTIALFNPHMYARYWTIPIFLCCGLGLAQLRQAAKFPKASLKRP</sequence>
<dbReference type="GO" id="GO:0016020">
    <property type="term" value="C:membrane"/>
    <property type="evidence" value="ECO:0007669"/>
    <property type="project" value="UniProtKB-SubCell"/>
</dbReference>
<dbReference type="OrthoDB" id="8275860at2"/>
<geneLocation type="plasmid" evidence="9">
    <name>sym pNGR234b</name>
</geneLocation>
<feature type="transmembrane region" description="Helical" evidence="6">
    <location>
        <begin position="258"/>
        <end position="274"/>
    </location>
</feature>
<feature type="transmembrane region" description="Helical" evidence="6">
    <location>
        <begin position="405"/>
        <end position="423"/>
    </location>
</feature>
<dbReference type="PATRIC" id="fig|394.7.peg.1615"/>
<dbReference type="Proteomes" id="UP000001054">
    <property type="component" value="Plasmid pNGR234b"/>
</dbReference>
<keyword evidence="9" id="KW-1185">Reference proteome</keyword>
<keyword evidence="3 6" id="KW-1133">Transmembrane helix</keyword>
<dbReference type="InterPro" id="IPR007016">
    <property type="entry name" value="O-antigen_ligase-rel_domated"/>
</dbReference>
<feature type="domain" description="O-antigen ligase-related" evidence="7">
    <location>
        <begin position="219"/>
        <end position="360"/>
    </location>
</feature>
<evidence type="ECO:0000256" key="3">
    <source>
        <dbReference type="ARBA" id="ARBA00022989"/>
    </source>
</evidence>
<evidence type="ECO:0000256" key="1">
    <source>
        <dbReference type="ARBA" id="ARBA00004141"/>
    </source>
</evidence>
<evidence type="ECO:0000256" key="6">
    <source>
        <dbReference type="SAM" id="Phobius"/>
    </source>
</evidence>
<evidence type="ECO:0000256" key="4">
    <source>
        <dbReference type="ARBA" id="ARBA00023136"/>
    </source>
</evidence>
<dbReference type="HOGENOM" id="CLU_650353_0_0_5"/>
<comment type="subcellular location">
    <subcellularLocation>
        <location evidence="1">Membrane</location>
        <topology evidence="1">Multi-pass membrane protein</topology>
    </subcellularLocation>
</comment>
<evidence type="ECO:0000256" key="5">
    <source>
        <dbReference type="SAM" id="MobiDB-lite"/>
    </source>
</evidence>
<feature type="transmembrane region" description="Helical" evidence="6">
    <location>
        <begin position="343"/>
        <end position="370"/>
    </location>
</feature>
<organism evidence="8 9">
    <name type="scientific">Sinorhizobium fredii (strain NBRC 101917 / NGR234)</name>
    <dbReference type="NCBI Taxonomy" id="394"/>
    <lineage>
        <taxon>Bacteria</taxon>
        <taxon>Pseudomonadati</taxon>
        <taxon>Pseudomonadota</taxon>
        <taxon>Alphaproteobacteria</taxon>
        <taxon>Hyphomicrobiales</taxon>
        <taxon>Rhizobiaceae</taxon>
        <taxon>Sinorhizobium/Ensifer group</taxon>
        <taxon>Sinorhizobium</taxon>
    </lineage>
</organism>
<feature type="transmembrane region" description="Helical" evidence="6">
    <location>
        <begin position="54"/>
        <end position="74"/>
    </location>
</feature>
<dbReference type="PANTHER" id="PTHR37422:SF13">
    <property type="entry name" value="LIPOPOLYSACCHARIDE BIOSYNTHESIS PROTEIN PA4999-RELATED"/>
    <property type="match status" value="1"/>
</dbReference>
<gene>
    <name evidence="8" type="ordered locus">NGR_b12100</name>
</gene>
<proteinExistence type="predicted"/>
<evidence type="ECO:0000313" key="8">
    <source>
        <dbReference type="EMBL" id="ACP22663.1"/>
    </source>
</evidence>
<keyword evidence="4 6" id="KW-0472">Membrane</keyword>
<dbReference type="PANTHER" id="PTHR37422">
    <property type="entry name" value="TEICHURONIC ACID BIOSYNTHESIS PROTEIN TUAE"/>
    <property type="match status" value="1"/>
</dbReference>
<dbReference type="InterPro" id="IPR051533">
    <property type="entry name" value="WaaL-like"/>
</dbReference>
<keyword evidence="2 6" id="KW-0812">Transmembrane</keyword>
<dbReference type="AlphaFoldDB" id="C3KRF5"/>
<keyword evidence="8" id="KW-0614">Plasmid</keyword>
<feature type="transmembrane region" description="Helical" evidence="6">
    <location>
        <begin position="86"/>
        <end position="106"/>
    </location>
</feature>
<dbReference type="EMBL" id="CP000874">
    <property type="protein sequence ID" value="ACP22663.1"/>
    <property type="molecule type" value="Genomic_DNA"/>
</dbReference>
<accession>C3KRF5</accession>
<name>C3KRF5_SINFN</name>